<dbReference type="Pfam" id="PF00149">
    <property type="entry name" value="Metallophos"/>
    <property type="match status" value="1"/>
</dbReference>
<evidence type="ECO:0000313" key="4">
    <source>
        <dbReference type="Proteomes" id="UP000078486"/>
    </source>
</evidence>
<dbReference type="Proteomes" id="UP000078486">
    <property type="component" value="Unassembled WGS sequence"/>
</dbReference>
<dbReference type="RefSeq" id="WP_068769879.1">
    <property type="nucleotide sequence ID" value="NZ_CP109796.1"/>
</dbReference>
<dbReference type="EMBL" id="LRRQ01000072">
    <property type="protein sequence ID" value="OAM90217.1"/>
    <property type="molecule type" value="Genomic_DNA"/>
</dbReference>
<keyword evidence="4" id="KW-1185">Reference proteome</keyword>
<dbReference type="STRING" id="1184151.AW736_08360"/>
<comment type="caution">
    <text evidence="3">The sequence shown here is derived from an EMBL/GenBank/DDBJ whole genome shotgun (WGS) entry which is preliminary data.</text>
</comment>
<dbReference type="PANTHER" id="PTHR31302:SF0">
    <property type="entry name" value="TRANSMEMBRANE PROTEIN WITH METALLOPHOSPHOESTERASE DOMAIN"/>
    <property type="match status" value="1"/>
</dbReference>
<evidence type="ECO:0000259" key="2">
    <source>
        <dbReference type="Pfam" id="PF00149"/>
    </source>
</evidence>
<feature type="transmembrane region" description="Helical" evidence="1">
    <location>
        <begin position="116"/>
        <end position="134"/>
    </location>
</feature>
<gene>
    <name evidence="3" type="ORF">AW736_08360</name>
</gene>
<proteinExistence type="predicted"/>
<dbReference type="PANTHER" id="PTHR31302">
    <property type="entry name" value="TRANSMEMBRANE PROTEIN WITH METALLOPHOSPHOESTERASE DOMAIN-RELATED"/>
    <property type="match status" value="1"/>
</dbReference>
<keyword evidence="1" id="KW-0472">Membrane</keyword>
<dbReference type="InterPro" id="IPR029052">
    <property type="entry name" value="Metallo-depent_PP-like"/>
</dbReference>
<feature type="transmembrane region" description="Helical" evidence="1">
    <location>
        <begin position="6"/>
        <end position="24"/>
    </location>
</feature>
<sequence>MRLFFLLILAAFLGMCFYVGLRGWQALPKKRWMRVAWVAAFGGLTLSMLLGFFLRRSGVADTALFRWVQHAGAGWRFAIIYWFCFALFFDVLRLVDRKFRIFPAWAKEHPERARGVALVFSIVAVPVIFAWGYWHFINPATTRVAIDIAKPAGQMRALRAVVASDLHLGEIIGRERLADYVRRINALAPDIILLPGDQVDSRLAPLVRENMGEELKKLRAPLGVYAILGNHERYAGADACIAWMEAQGIRVLRDRAVKIADAFYLVGREDDRRRKSMAELLAPLDRSLPVIVLDHQPQDLDEPASAGVDLQLSGHTHGGQIWPITWIVAWMYEFHYGYGRKGDYQIYVTSGLGLWGFPARIGSKSELVDLTVNFGTK</sequence>
<evidence type="ECO:0000313" key="3">
    <source>
        <dbReference type="EMBL" id="OAM90217.1"/>
    </source>
</evidence>
<dbReference type="AlphaFoldDB" id="A0A178ILP4"/>
<organism evidence="3 4">
    <name type="scientific">Termitidicoccus mucosus</name>
    <dbReference type="NCBI Taxonomy" id="1184151"/>
    <lineage>
        <taxon>Bacteria</taxon>
        <taxon>Pseudomonadati</taxon>
        <taxon>Verrucomicrobiota</taxon>
        <taxon>Opitutia</taxon>
        <taxon>Opitutales</taxon>
        <taxon>Opitutaceae</taxon>
        <taxon>Termitidicoccus</taxon>
    </lineage>
</organism>
<feature type="domain" description="Calcineurin-like phosphoesterase" evidence="2">
    <location>
        <begin position="159"/>
        <end position="318"/>
    </location>
</feature>
<dbReference type="GO" id="GO:0016787">
    <property type="term" value="F:hydrolase activity"/>
    <property type="evidence" value="ECO:0007669"/>
    <property type="project" value="InterPro"/>
</dbReference>
<evidence type="ECO:0000256" key="1">
    <source>
        <dbReference type="SAM" id="Phobius"/>
    </source>
</evidence>
<keyword evidence="1" id="KW-1133">Transmembrane helix</keyword>
<dbReference type="OrthoDB" id="9780884at2"/>
<dbReference type="InterPro" id="IPR004843">
    <property type="entry name" value="Calcineurin-like_PHP"/>
</dbReference>
<reference evidence="3 4" key="1">
    <citation type="submission" date="2016-01" db="EMBL/GenBank/DDBJ databases">
        <title>High potential of lignocellulose degradation of a new Verrucomicrobia species.</title>
        <authorList>
            <person name="Wang Y."/>
            <person name="Shi Y."/>
            <person name="Qiu Z."/>
            <person name="Liu S."/>
            <person name="Yang H."/>
        </authorList>
    </citation>
    <scope>NUCLEOTIDE SEQUENCE [LARGE SCALE GENOMIC DNA]</scope>
    <source>
        <strain evidence="3 4">TSB47</strain>
    </source>
</reference>
<dbReference type="SUPFAM" id="SSF56300">
    <property type="entry name" value="Metallo-dependent phosphatases"/>
    <property type="match status" value="1"/>
</dbReference>
<feature type="transmembrane region" description="Helical" evidence="1">
    <location>
        <begin position="74"/>
        <end position="95"/>
    </location>
</feature>
<keyword evidence="1" id="KW-0812">Transmembrane</keyword>
<dbReference type="InterPro" id="IPR051158">
    <property type="entry name" value="Metallophosphoesterase_sf"/>
</dbReference>
<feature type="transmembrane region" description="Helical" evidence="1">
    <location>
        <begin position="36"/>
        <end position="54"/>
    </location>
</feature>
<dbReference type="Gene3D" id="3.60.21.10">
    <property type="match status" value="1"/>
</dbReference>
<accession>A0A178ILP4</accession>
<dbReference type="CDD" id="cd07385">
    <property type="entry name" value="MPP_YkuE_C"/>
    <property type="match status" value="1"/>
</dbReference>
<protein>
    <recommendedName>
        <fullName evidence="2">Calcineurin-like phosphoesterase domain-containing protein</fullName>
    </recommendedName>
</protein>
<name>A0A178ILP4_9BACT</name>